<dbReference type="AlphaFoldDB" id="A0A164WZP7"/>
<evidence type="ECO:0000256" key="4">
    <source>
        <dbReference type="ARBA" id="ARBA00022691"/>
    </source>
</evidence>
<dbReference type="SUPFAM" id="SSF53335">
    <property type="entry name" value="S-adenosyl-L-methionine-dependent methyltransferases"/>
    <property type="match status" value="1"/>
</dbReference>
<sequence length="455" mass="51519">MTKSSVSPWSPSFISRLEFTRALHSWLINFARSTLTEACQKGILIGHLTIIDSQGTYSFGNNDKQTEPQVTIEVVNDAFWTRVLFGGDLGFGEAYLVGDLKTDDLKGAFEIWLENRSSLESLSAFASRAISSLSAISSALIGQTQMKSRLNAIASYDTSNALFECFLSKEMQYSCALWDTPEDGLNPFLLDQTDAPEVSLESAQDRKLHHVLRAARVKPGDRILEFGSGWGALAITAAKYYKCTVDTITLSIEQKKLAEERIRSEGLENLITVHLCDYRDLPRSFEKAFDAFVSIEMIEHVGPRYYQTYFKLVDWALKSQNATAVVTTSTCPEGRWTVYQTEDFCRKYIWPNGTLPSPTILITSAAKATKSRLQLECVENHSAHYPRTLRTWALNLATRLPQYREKIIKDQPASNLEDPAVMEVFLRKWMYLFGYAEAGFEKGYIGCHMFTWRRL</sequence>
<evidence type="ECO:0000256" key="2">
    <source>
        <dbReference type="ARBA" id="ARBA00022603"/>
    </source>
</evidence>
<name>A0A164WZP7_9AGAM</name>
<reference evidence="6 7" key="1">
    <citation type="journal article" date="2016" name="Mol. Biol. Evol.">
        <title>Comparative Genomics of Early-Diverging Mushroom-Forming Fungi Provides Insights into the Origins of Lignocellulose Decay Capabilities.</title>
        <authorList>
            <person name="Nagy L.G."/>
            <person name="Riley R."/>
            <person name="Tritt A."/>
            <person name="Adam C."/>
            <person name="Daum C."/>
            <person name="Floudas D."/>
            <person name="Sun H."/>
            <person name="Yadav J.S."/>
            <person name="Pangilinan J."/>
            <person name="Larsson K.H."/>
            <person name="Matsuura K."/>
            <person name="Barry K."/>
            <person name="Labutti K."/>
            <person name="Kuo R."/>
            <person name="Ohm R.A."/>
            <person name="Bhattacharya S.S."/>
            <person name="Shirouzu T."/>
            <person name="Yoshinaga Y."/>
            <person name="Martin F.M."/>
            <person name="Grigoriev I.V."/>
            <person name="Hibbett D.S."/>
        </authorList>
    </citation>
    <scope>NUCLEOTIDE SEQUENCE [LARGE SCALE GENOMIC DNA]</scope>
    <source>
        <strain evidence="6 7">HHB9708</strain>
    </source>
</reference>
<evidence type="ECO:0000313" key="7">
    <source>
        <dbReference type="Proteomes" id="UP000076722"/>
    </source>
</evidence>
<dbReference type="GO" id="GO:0032259">
    <property type="term" value="P:methylation"/>
    <property type="evidence" value="ECO:0007669"/>
    <property type="project" value="UniProtKB-KW"/>
</dbReference>
<evidence type="ECO:0000256" key="5">
    <source>
        <dbReference type="ARBA" id="ARBA00023098"/>
    </source>
</evidence>
<evidence type="ECO:0000256" key="1">
    <source>
        <dbReference type="ARBA" id="ARBA00010815"/>
    </source>
</evidence>
<keyword evidence="5" id="KW-0443">Lipid metabolism</keyword>
<dbReference type="Pfam" id="PF02353">
    <property type="entry name" value="CMAS"/>
    <property type="match status" value="1"/>
</dbReference>
<dbReference type="GO" id="GO:0008168">
    <property type="term" value="F:methyltransferase activity"/>
    <property type="evidence" value="ECO:0007669"/>
    <property type="project" value="UniProtKB-KW"/>
</dbReference>
<dbReference type="InterPro" id="IPR050723">
    <property type="entry name" value="CFA/CMAS"/>
</dbReference>
<comment type="similarity">
    <text evidence="1">Belongs to the CFA/CMAS family.</text>
</comment>
<accession>A0A164WZP7</accession>
<keyword evidence="4" id="KW-0949">S-adenosyl-L-methionine</keyword>
<evidence type="ECO:0000313" key="6">
    <source>
        <dbReference type="EMBL" id="KZS95510.1"/>
    </source>
</evidence>
<dbReference type="PANTHER" id="PTHR43667">
    <property type="entry name" value="CYCLOPROPANE-FATTY-ACYL-PHOSPHOLIPID SYNTHASE"/>
    <property type="match status" value="1"/>
</dbReference>
<dbReference type="PANTHER" id="PTHR43667:SF2">
    <property type="entry name" value="FATTY ACID C-METHYL TRANSFERASE"/>
    <property type="match status" value="1"/>
</dbReference>
<proteinExistence type="inferred from homology"/>
<dbReference type="Gene3D" id="3.40.50.150">
    <property type="entry name" value="Vaccinia Virus protein VP39"/>
    <property type="match status" value="1"/>
</dbReference>
<dbReference type="STRING" id="1314777.A0A164WZP7"/>
<keyword evidence="2" id="KW-0489">Methyltransferase</keyword>
<dbReference type="Proteomes" id="UP000076722">
    <property type="component" value="Unassembled WGS sequence"/>
</dbReference>
<gene>
    <name evidence="6" type="ORF">SISNIDRAFT_483741</name>
</gene>
<dbReference type="InterPro" id="IPR029063">
    <property type="entry name" value="SAM-dependent_MTases_sf"/>
</dbReference>
<dbReference type="OrthoDB" id="8300214at2759"/>
<evidence type="ECO:0000256" key="3">
    <source>
        <dbReference type="ARBA" id="ARBA00022679"/>
    </source>
</evidence>
<keyword evidence="3" id="KW-0808">Transferase</keyword>
<dbReference type="GO" id="GO:0008610">
    <property type="term" value="P:lipid biosynthetic process"/>
    <property type="evidence" value="ECO:0007669"/>
    <property type="project" value="InterPro"/>
</dbReference>
<dbReference type="CDD" id="cd02440">
    <property type="entry name" value="AdoMet_MTases"/>
    <property type="match status" value="1"/>
</dbReference>
<organism evidence="6 7">
    <name type="scientific">Sistotremastrum niveocremeum HHB9708</name>
    <dbReference type="NCBI Taxonomy" id="1314777"/>
    <lineage>
        <taxon>Eukaryota</taxon>
        <taxon>Fungi</taxon>
        <taxon>Dikarya</taxon>
        <taxon>Basidiomycota</taxon>
        <taxon>Agaricomycotina</taxon>
        <taxon>Agaricomycetes</taxon>
        <taxon>Sistotremastrales</taxon>
        <taxon>Sistotremastraceae</taxon>
        <taxon>Sertulicium</taxon>
        <taxon>Sertulicium niveocremeum</taxon>
    </lineage>
</organism>
<dbReference type="EMBL" id="KV419401">
    <property type="protein sequence ID" value="KZS95510.1"/>
    <property type="molecule type" value="Genomic_DNA"/>
</dbReference>
<dbReference type="PIRSF" id="PIRSF003085">
    <property type="entry name" value="CMAS"/>
    <property type="match status" value="1"/>
</dbReference>
<protein>
    <submittedName>
        <fullName evidence="6">Cyclopropane-fatty-acyl-phospholipid synthase</fullName>
    </submittedName>
</protein>
<dbReference type="InterPro" id="IPR003333">
    <property type="entry name" value="CMAS"/>
</dbReference>
<keyword evidence="7" id="KW-1185">Reference proteome</keyword>